<comment type="caution">
    <text evidence="2">The sequence shown here is derived from an EMBL/GenBank/DDBJ whole genome shotgun (WGS) entry which is preliminary data.</text>
</comment>
<name>A0AAD6XJ19_9AGAR</name>
<gene>
    <name evidence="2" type="ORF">B0H15DRAFT_954678</name>
</gene>
<protein>
    <submittedName>
        <fullName evidence="2">Uncharacterized protein</fullName>
    </submittedName>
</protein>
<accession>A0AAD6XJ19</accession>
<dbReference type="Proteomes" id="UP001222325">
    <property type="component" value="Unassembled WGS sequence"/>
</dbReference>
<evidence type="ECO:0000256" key="1">
    <source>
        <dbReference type="SAM" id="MobiDB-lite"/>
    </source>
</evidence>
<sequence>MQPSPPRTTPPRRRTPAPPPQSRALAYSPRVPRWERTPGGHDTNSAILFHVCPLPRTLRDPRAAVSPTPSCPCCPYPQTHPSTSPPLASSPHTRARIPAVHLTGCIVAADARPPRARAHARLCVARRDDAQARIGSRHIRLRGLARTWGGCRDVRGCG</sequence>
<dbReference type="AlphaFoldDB" id="A0AAD6XJ19"/>
<keyword evidence="3" id="KW-1185">Reference proteome</keyword>
<dbReference type="EMBL" id="JARJCN010000068">
    <property type="protein sequence ID" value="KAJ7078119.1"/>
    <property type="molecule type" value="Genomic_DNA"/>
</dbReference>
<reference evidence="2" key="1">
    <citation type="submission" date="2023-03" db="EMBL/GenBank/DDBJ databases">
        <title>Massive genome expansion in bonnet fungi (Mycena s.s.) driven by repeated elements and novel gene families across ecological guilds.</title>
        <authorList>
            <consortium name="Lawrence Berkeley National Laboratory"/>
            <person name="Harder C.B."/>
            <person name="Miyauchi S."/>
            <person name="Viragh M."/>
            <person name="Kuo A."/>
            <person name="Thoen E."/>
            <person name="Andreopoulos B."/>
            <person name="Lu D."/>
            <person name="Skrede I."/>
            <person name="Drula E."/>
            <person name="Henrissat B."/>
            <person name="Morin E."/>
            <person name="Kohler A."/>
            <person name="Barry K."/>
            <person name="LaButti K."/>
            <person name="Morin E."/>
            <person name="Salamov A."/>
            <person name="Lipzen A."/>
            <person name="Mereny Z."/>
            <person name="Hegedus B."/>
            <person name="Baldrian P."/>
            <person name="Stursova M."/>
            <person name="Weitz H."/>
            <person name="Taylor A."/>
            <person name="Grigoriev I.V."/>
            <person name="Nagy L.G."/>
            <person name="Martin F."/>
            <person name="Kauserud H."/>
        </authorList>
    </citation>
    <scope>NUCLEOTIDE SEQUENCE</scope>
    <source>
        <strain evidence="2">CBHHK173m</strain>
    </source>
</reference>
<organism evidence="2 3">
    <name type="scientific">Mycena belliarum</name>
    <dbReference type="NCBI Taxonomy" id="1033014"/>
    <lineage>
        <taxon>Eukaryota</taxon>
        <taxon>Fungi</taxon>
        <taxon>Dikarya</taxon>
        <taxon>Basidiomycota</taxon>
        <taxon>Agaricomycotina</taxon>
        <taxon>Agaricomycetes</taxon>
        <taxon>Agaricomycetidae</taxon>
        <taxon>Agaricales</taxon>
        <taxon>Marasmiineae</taxon>
        <taxon>Mycenaceae</taxon>
        <taxon>Mycena</taxon>
    </lineage>
</organism>
<evidence type="ECO:0000313" key="3">
    <source>
        <dbReference type="Proteomes" id="UP001222325"/>
    </source>
</evidence>
<proteinExistence type="predicted"/>
<feature type="region of interest" description="Disordered" evidence="1">
    <location>
        <begin position="1"/>
        <end position="42"/>
    </location>
</feature>
<evidence type="ECO:0000313" key="2">
    <source>
        <dbReference type="EMBL" id="KAJ7078119.1"/>
    </source>
</evidence>